<dbReference type="InterPro" id="IPR036291">
    <property type="entry name" value="NAD(P)-bd_dom_sf"/>
</dbReference>
<feature type="domain" description="Enoyl reductase (ER)" evidence="1">
    <location>
        <begin position="10"/>
        <end position="316"/>
    </location>
</feature>
<keyword evidence="3" id="KW-1185">Reference proteome</keyword>
<dbReference type="Pfam" id="PF13602">
    <property type="entry name" value="ADH_zinc_N_2"/>
    <property type="match status" value="1"/>
</dbReference>
<dbReference type="InterPro" id="IPR020843">
    <property type="entry name" value="ER"/>
</dbReference>
<dbReference type="Proteomes" id="UP001156441">
    <property type="component" value="Unassembled WGS sequence"/>
</dbReference>
<evidence type="ECO:0000313" key="2">
    <source>
        <dbReference type="EMBL" id="MCT2585575.1"/>
    </source>
</evidence>
<proteinExistence type="predicted"/>
<dbReference type="EMBL" id="JAFFZE010000015">
    <property type="protein sequence ID" value="MCT2585575.1"/>
    <property type="molecule type" value="Genomic_DNA"/>
</dbReference>
<dbReference type="PANTHER" id="PTHR44013:SF1">
    <property type="entry name" value="ZINC-TYPE ALCOHOL DEHYDROGENASE-LIKE PROTEIN C16A3.02C"/>
    <property type="match status" value="1"/>
</dbReference>
<dbReference type="InterPro" id="IPR052733">
    <property type="entry name" value="Chloroplast_QOR"/>
</dbReference>
<comment type="caution">
    <text evidence="2">The sequence shown here is derived from an EMBL/GenBank/DDBJ whole genome shotgun (WGS) entry which is preliminary data.</text>
</comment>
<dbReference type="InterPro" id="IPR013154">
    <property type="entry name" value="ADH-like_N"/>
</dbReference>
<reference evidence="2 3" key="1">
    <citation type="submission" date="2021-02" db="EMBL/GenBank/DDBJ databases">
        <title>Actinophytocola xerophila sp. nov., isolated from soil of cotton cropping field.</title>
        <authorList>
            <person name="Huang R."/>
            <person name="Chen X."/>
            <person name="Ge X."/>
            <person name="Liu W."/>
        </authorList>
    </citation>
    <scope>NUCLEOTIDE SEQUENCE [LARGE SCALE GENOMIC DNA]</scope>
    <source>
        <strain evidence="2 3">S1-96</strain>
    </source>
</reference>
<dbReference type="SMART" id="SM00829">
    <property type="entry name" value="PKS_ER"/>
    <property type="match status" value="1"/>
</dbReference>
<dbReference type="SUPFAM" id="SSF50129">
    <property type="entry name" value="GroES-like"/>
    <property type="match status" value="1"/>
</dbReference>
<dbReference type="Gene3D" id="3.90.180.10">
    <property type="entry name" value="Medium-chain alcohol dehydrogenases, catalytic domain"/>
    <property type="match status" value="1"/>
</dbReference>
<dbReference type="SUPFAM" id="SSF51735">
    <property type="entry name" value="NAD(P)-binding Rossmann-fold domains"/>
    <property type="match status" value="1"/>
</dbReference>
<evidence type="ECO:0000313" key="3">
    <source>
        <dbReference type="Proteomes" id="UP001156441"/>
    </source>
</evidence>
<protein>
    <submittedName>
        <fullName evidence="2">NAD(P)-dependent alcohol dehydrogenase</fullName>
    </submittedName>
</protein>
<dbReference type="Pfam" id="PF08240">
    <property type="entry name" value="ADH_N"/>
    <property type="match status" value="1"/>
</dbReference>
<dbReference type="PANTHER" id="PTHR44013">
    <property type="entry name" value="ZINC-TYPE ALCOHOL DEHYDROGENASE-LIKE PROTEIN C16A3.02C"/>
    <property type="match status" value="1"/>
</dbReference>
<dbReference type="Gene3D" id="3.40.50.720">
    <property type="entry name" value="NAD(P)-binding Rossmann-like Domain"/>
    <property type="match status" value="1"/>
</dbReference>
<name>A0ABT2JCJ9_9PSEU</name>
<dbReference type="CDD" id="cd08267">
    <property type="entry name" value="MDR1"/>
    <property type="match status" value="1"/>
</dbReference>
<gene>
    <name evidence="2" type="ORF">JT362_20850</name>
</gene>
<sequence>MRAIVQSGYGGTDRLRVAEVPDPVPGQGDVLLRVLATSLNGSDRENLAGTPFYARSTNGLRRPRDPVPGSDVAGVVVTVGAEVTEFAPGDEVFGELRGYRGGLAELVATPPDLLARRPAGLSAVEAAAIPQAGCIGLRAVDGVGAGDRVLVNGAGGSGGGFVVGLAKHRGAHVTAVDHGSKAEFLRALGADETVAYEAEEWTTHRGRYDLVVDLVGYRSPFRVNAALAPGGAYRLIGGHTRVLLATLAAGPVLRLFGRRRVGVLVVPQSRATLEQVTALVTEGAVAPVVDSVVPLDEAPAAFARLGSGQTRGKVVVDIAGDG</sequence>
<evidence type="ECO:0000259" key="1">
    <source>
        <dbReference type="SMART" id="SM00829"/>
    </source>
</evidence>
<dbReference type="InterPro" id="IPR011032">
    <property type="entry name" value="GroES-like_sf"/>
</dbReference>
<dbReference type="RefSeq" id="WP_260193190.1">
    <property type="nucleotide sequence ID" value="NZ_JAFFZE010000015.1"/>
</dbReference>
<accession>A0ABT2JCJ9</accession>
<organism evidence="2 3">
    <name type="scientific">Actinophytocola gossypii</name>
    <dbReference type="NCBI Taxonomy" id="2812003"/>
    <lineage>
        <taxon>Bacteria</taxon>
        <taxon>Bacillati</taxon>
        <taxon>Actinomycetota</taxon>
        <taxon>Actinomycetes</taxon>
        <taxon>Pseudonocardiales</taxon>
        <taxon>Pseudonocardiaceae</taxon>
    </lineage>
</organism>